<proteinExistence type="predicted"/>
<reference evidence="2" key="1">
    <citation type="submission" date="2018-12" db="EMBL/GenBank/DDBJ databases">
        <title>Novel natural products biosynthetic potential of the class Ktedonobacteria.</title>
        <authorList>
            <person name="Zheng Y."/>
            <person name="Saitou A."/>
            <person name="Wang C.M."/>
            <person name="Toyoda A."/>
            <person name="Minakuchi Y."/>
            <person name="Sekiguchi Y."/>
            <person name="Ueda K."/>
            <person name="Takano H."/>
            <person name="Sakai Y."/>
            <person name="Yokota A."/>
            <person name="Yabe S."/>
        </authorList>
    </citation>
    <scope>NUCLEOTIDE SEQUENCE</scope>
    <source>
        <strain evidence="2">COM3</strain>
    </source>
</reference>
<feature type="transmembrane region" description="Helical" evidence="1">
    <location>
        <begin position="7"/>
        <end position="29"/>
    </location>
</feature>
<feature type="transmembrane region" description="Helical" evidence="1">
    <location>
        <begin position="80"/>
        <end position="96"/>
    </location>
</feature>
<organism evidence="2">
    <name type="scientific">Thermosporothrix sp. COM3</name>
    <dbReference type="NCBI Taxonomy" id="2490863"/>
    <lineage>
        <taxon>Bacteria</taxon>
        <taxon>Bacillati</taxon>
        <taxon>Chloroflexota</taxon>
        <taxon>Ktedonobacteria</taxon>
        <taxon>Ktedonobacterales</taxon>
        <taxon>Thermosporotrichaceae</taxon>
        <taxon>Thermosporothrix</taxon>
    </lineage>
</organism>
<feature type="transmembrane region" description="Helical" evidence="1">
    <location>
        <begin position="49"/>
        <end position="68"/>
    </location>
</feature>
<protein>
    <submittedName>
        <fullName evidence="2">Uncharacterized protein</fullName>
    </submittedName>
</protein>
<accession>A0A455SC89</accession>
<evidence type="ECO:0000256" key="1">
    <source>
        <dbReference type="SAM" id="Phobius"/>
    </source>
</evidence>
<keyword evidence="1" id="KW-0812">Transmembrane</keyword>
<gene>
    <name evidence="2" type="ORF">KTC_01270</name>
</gene>
<dbReference type="EMBL" id="AP019376">
    <property type="protein sequence ID" value="BBH85376.1"/>
    <property type="molecule type" value="Genomic_DNA"/>
</dbReference>
<dbReference type="PROSITE" id="PS51257">
    <property type="entry name" value="PROKAR_LIPOPROTEIN"/>
    <property type="match status" value="1"/>
</dbReference>
<dbReference type="AlphaFoldDB" id="A0A455SC89"/>
<name>A0A455SC89_9CHLR</name>
<keyword evidence="1" id="KW-0472">Membrane</keyword>
<sequence>MRRRLLYFYSLPLFLIMLLSLLVACINIFWKIPGSYNPASNQVLYTSPLDPAAIIAIVLMGELFLLCYLSKRLRWMYRSLHVYAWGIGLLLCYAQSGNRPHVF</sequence>
<evidence type="ECO:0000313" key="2">
    <source>
        <dbReference type="EMBL" id="BBH85376.1"/>
    </source>
</evidence>
<keyword evidence="1" id="KW-1133">Transmembrane helix</keyword>